<dbReference type="CDD" id="cd00143">
    <property type="entry name" value="PP2Cc"/>
    <property type="match status" value="1"/>
</dbReference>
<feature type="domain" description="PPM-type phosphatase" evidence="1">
    <location>
        <begin position="5"/>
        <end position="253"/>
    </location>
</feature>
<dbReference type="SMART" id="SM00332">
    <property type="entry name" value="PP2Cc"/>
    <property type="match status" value="1"/>
</dbReference>
<comment type="caution">
    <text evidence="2">The sequence shown here is derived from an EMBL/GenBank/DDBJ whole genome shotgun (WGS) entry which is preliminary data.</text>
</comment>
<dbReference type="InterPro" id="IPR015655">
    <property type="entry name" value="PP2C"/>
</dbReference>
<name>A0A7V4NHN3_FERPE</name>
<dbReference type="Gene3D" id="3.60.40.10">
    <property type="entry name" value="PPM-type phosphatase domain"/>
    <property type="match status" value="1"/>
</dbReference>
<sequence>MPSLKVYYYTNTGKVRKNNEDALLVQNEIVSEANFDSCKSLEIEAEKILLVVADGMGGHEKGEVAARIVLETIKEQLQTMNDGEDIKRAIHLAKEKLEEYIKEHPEAYGLGCALAGVLVSNSEEAFIFNVGDCRVYRFINKNLRRLSKDHSLVESLLSDGLITPEEVRTHPQRNVLTSAVMGDSYNHSLDIYVNSVDISLGGKFLICSDGLWDELEDEEINHLLSEESCCEKLVEKLTEKPLRDNVSFIVFEA</sequence>
<dbReference type="SMART" id="SM00331">
    <property type="entry name" value="PP2C_SIG"/>
    <property type="match status" value="1"/>
</dbReference>
<dbReference type="PROSITE" id="PS51746">
    <property type="entry name" value="PPM_2"/>
    <property type="match status" value="1"/>
</dbReference>
<gene>
    <name evidence="2" type="ORF">ENT78_10555</name>
</gene>
<dbReference type="Pfam" id="PF13672">
    <property type="entry name" value="PP2C_2"/>
    <property type="match status" value="1"/>
</dbReference>
<reference evidence="2" key="1">
    <citation type="journal article" date="2020" name="mSystems">
        <title>Genome- and Community-Level Interaction Insights into Carbon Utilization and Element Cycling Functions of Hydrothermarchaeota in Hydrothermal Sediment.</title>
        <authorList>
            <person name="Zhou Z."/>
            <person name="Liu Y."/>
            <person name="Xu W."/>
            <person name="Pan J."/>
            <person name="Luo Z.H."/>
            <person name="Li M."/>
        </authorList>
    </citation>
    <scope>NUCLEOTIDE SEQUENCE [LARGE SCALE GENOMIC DNA]</scope>
    <source>
        <strain evidence="2">SpSt-61</strain>
    </source>
</reference>
<dbReference type="InterPro" id="IPR036457">
    <property type="entry name" value="PPM-type-like_dom_sf"/>
</dbReference>
<dbReference type="PANTHER" id="PTHR13832">
    <property type="entry name" value="PROTEIN PHOSPHATASE 2C"/>
    <property type="match status" value="1"/>
</dbReference>
<dbReference type="GO" id="GO:0004722">
    <property type="term" value="F:protein serine/threonine phosphatase activity"/>
    <property type="evidence" value="ECO:0007669"/>
    <property type="project" value="InterPro"/>
</dbReference>
<evidence type="ECO:0000313" key="2">
    <source>
        <dbReference type="EMBL" id="HGU53942.1"/>
    </source>
</evidence>
<accession>A0A7V4NHN3</accession>
<dbReference type="InterPro" id="IPR001932">
    <property type="entry name" value="PPM-type_phosphatase-like_dom"/>
</dbReference>
<dbReference type="EMBL" id="DSZZ01000494">
    <property type="protein sequence ID" value="HGU53942.1"/>
    <property type="molecule type" value="Genomic_DNA"/>
</dbReference>
<dbReference type="AlphaFoldDB" id="A0A7V4NHN3"/>
<evidence type="ECO:0000259" key="1">
    <source>
        <dbReference type="PROSITE" id="PS51746"/>
    </source>
</evidence>
<proteinExistence type="predicted"/>
<dbReference type="PANTHER" id="PTHR13832:SF827">
    <property type="entry name" value="PROTEIN PHOSPHATASE 1L"/>
    <property type="match status" value="1"/>
</dbReference>
<dbReference type="SUPFAM" id="SSF81606">
    <property type="entry name" value="PP2C-like"/>
    <property type="match status" value="1"/>
</dbReference>
<organism evidence="2">
    <name type="scientific">Fervidobacterium pennivorans</name>
    <dbReference type="NCBI Taxonomy" id="93466"/>
    <lineage>
        <taxon>Bacteria</taxon>
        <taxon>Thermotogati</taxon>
        <taxon>Thermotogota</taxon>
        <taxon>Thermotogae</taxon>
        <taxon>Thermotogales</taxon>
        <taxon>Fervidobacteriaceae</taxon>
        <taxon>Fervidobacterium</taxon>
    </lineage>
</organism>
<protein>
    <submittedName>
        <fullName evidence="2">Serine/threonine-protein phosphatase</fullName>
    </submittedName>
</protein>